<evidence type="ECO:0000313" key="2">
    <source>
        <dbReference type="Proteomes" id="UP000034032"/>
    </source>
</evidence>
<reference evidence="1 2" key="1">
    <citation type="journal article" date="2015" name="Nature">
        <title>rRNA introns, odd ribosomes, and small enigmatic genomes across a large radiation of phyla.</title>
        <authorList>
            <person name="Brown C.T."/>
            <person name="Hug L.A."/>
            <person name="Thomas B.C."/>
            <person name="Sharon I."/>
            <person name="Castelle C.J."/>
            <person name="Singh A."/>
            <person name="Wilkins M.J."/>
            <person name="Williams K.H."/>
            <person name="Banfield J.F."/>
        </authorList>
    </citation>
    <scope>NUCLEOTIDE SEQUENCE [LARGE SCALE GENOMIC DNA]</scope>
</reference>
<gene>
    <name evidence="1" type="ORF">UW79_C0012G0003</name>
</gene>
<organism evidence="1 2">
    <name type="scientific">Candidatus Yanofskybacteria bacterium GW2011_GWA2_44_9</name>
    <dbReference type="NCBI Taxonomy" id="1619025"/>
    <lineage>
        <taxon>Bacteria</taxon>
        <taxon>Candidatus Yanofskyibacteriota</taxon>
    </lineage>
</organism>
<protein>
    <submittedName>
        <fullName evidence="1">Uncharacterized protein</fullName>
    </submittedName>
</protein>
<proteinExistence type="predicted"/>
<dbReference type="EMBL" id="LCJR01000012">
    <property type="protein sequence ID" value="KKT81993.1"/>
    <property type="molecule type" value="Genomic_DNA"/>
</dbReference>
<evidence type="ECO:0000313" key="1">
    <source>
        <dbReference type="EMBL" id="KKT81993.1"/>
    </source>
</evidence>
<comment type="caution">
    <text evidence="1">The sequence shown here is derived from an EMBL/GenBank/DDBJ whole genome shotgun (WGS) entry which is preliminary data.</text>
</comment>
<accession>A0A0G1KEH5</accession>
<name>A0A0G1KEH5_9BACT</name>
<dbReference type="AlphaFoldDB" id="A0A0G1KEH5"/>
<sequence>MIIQAQRRAIEALKPLVGQPWPQEAFANKCSFYIGQGPTVRPLPSLVLLGFSRGIGTCSDIKGIDVAVFGYRSFNREDQEIEIDRNRLANCAYSVLLWPRRPVEIKVLSIESGIRRIALDHDLEAPQATVELLRFDSFRDHEPATIKGRDRFTVVYLQRTGLIVSYVVLA</sequence>
<dbReference type="Proteomes" id="UP000034032">
    <property type="component" value="Unassembled WGS sequence"/>
</dbReference>